<proteinExistence type="predicted"/>
<dbReference type="EMBL" id="BARW01000003">
    <property type="protein sequence ID" value="GAI67421.1"/>
    <property type="molecule type" value="Genomic_DNA"/>
</dbReference>
<protein>
    <submittedName>
        <fullName evidence="1">Uncharacterized protein</fullName>
    </submittedName>
</protein>
<name>X1RKC7_9ZZZZ</name>
<accession>X1RKC7</accession>
<gene>
    <name evidence="1" type="ORF">S12H4_00056</name>
</gene>
<organism evidence="1">
    <name type="scientific">marine sediment metagenome</name>
    <dbReference type="NCBI Taxonomy" id="412755"/>
    <lineage>
        <taxon>unclassified sequences</taxon>
        <taxon>metagenomes</taxon>
        <taxon>ecological metagenomes</taxon>
    </lineage>
</organism>
<evidence type="ECO:0000313" key="1">
    <source>
        <dbReference type="EMBL" id="GAI67421.1"/>
    </source>
</evidence>
<comment type="caution">
    <text evidence="1">The sequence shown here is derived from an EMBL/GenBank/DDBJ whole genome shotgun (WGS) entry which is preliminary data.</text>
</comment>
<reference evidence="1" key="1">
    <citation type="journal article" date="2014" name="Front. Microbiol.">
        <title>High frequency of phylogenetically diverse reductive dehalogenase-homologous genes in deep subseafloor sedimentary metagenomes.</title>
        <authorList>
            <person name="Kawai M."/>
            <person name="Futagami T."/>
            <person name="Toyoda A."/>
            <person name="Takaki Y."/>
            <person name="Nishi S."/>
            <person name="Hori S."/>
            <person name="Arai W."/>
            <person name="Tsubouchi T."/>
            <person name="Morono Y."/>
            <person name="Uchiyama I."/>
            <person name="Ito T."/>
            <person name="Fujiyama A."/>
            <person name="Inagaki F."/>
            <person name="Takami H."/>
        </authorList>
    </citation>
    <scope>NUCLEOTIDE SEQUENCE</scope>
    <source>
        <strain evidence="1">Expedition CK06-06</strain>
    </source>
</reference>
<dbReference type="AlphaFoldDB" id="X1RKC7"/>
<sequence length="73" mass="8254">MATNGHEPPISLTLTPEVVKHRTCEYLIEAGVLLRSEVPRYRKVLDTYDSMTLLQVMLVSWQLREAGGEILSP</sequence>